<organism evidence="5 6">
    <name type="scientific">Aplysia californica</name>
    <name type="common">California sea hare</name>
    <dbReference type="NCBI Taxonomy" id="6500"/>
    <lineage>
        <taxon>Eukaryota</taxon>
        <taxon>Metazoa</taxon>
        <taxon>Spiralia</taxon>
        <taxon>Lophotrochozoa</taxon>
        <taxon>Mollusca</taxon>
        <taxon>Gastropoda</taxon>
        <taxon>Heterobranchia</taxon>
        <taxon>Euthyneura</taxon>
        <taxon>Tectipleura</taxon>
        <taxon>Aplysiida</taxon>
        <taxon>Aplysioidea</taxon>
        <taxon>Aplysiidae</taxon>
        <taxon>Aplysia</taxon>
    </lineage>
</organism>
<feature type="compositionally biased region" description="Acidic residues" evidence="4">
    <location>
        <begin position="499"/>
        <end position="509"/>
    </location>
</feature>
<evidence type="ECO:0000256" key="2">
    <source>
        <dbReference type="ARBA" id="ARBA00023242"/>
    </source>
</evidence>
<dbReference type="InterPro" id="IPR052464">
    <property type="entry name" value="Synovial_Prolif_Regulator"/>
</dbReference>
<comment type="similarity">
    <text evidence="3">Belongs to the SAAL1 family.</text>
</comment>
<gene>
    <name evidence="6" type="primary">LOC101850374</name>
</gene>
<dbReference type="InterPro" id="IPR016024">
    <property type="entry name" value="ARM-type_fold"/>
</dbReference>
<reference evidence="6" key="1">
    <citation type="submission" date="2025-08" db="UniProtKB">
        <authorList>
            <consortium name="RefSeq"/>
        </authorList>
    </citation>
    <scope>IDENTIFICATION</scope>
</reference>
<dbReference type="RefSeq" id="XP_012944957.1">
    <property type="nucleotide sequence ID" value="XM_013089503.2"/>
</dbReference>
<feature type="compositionally biased region" description="Basic and acidic residues" evidence="4">
    <location>
        <begin position="384"/>
        <end position="396"/>
    </location>
</feature>
<keyword evidence="5" id="KW-1185">Reference proteome</keyword>
<dbReference type="GeneID" id="101850374"/>
<protein>
    <submittedName>
        <fullName evidence="6">Uncharacterized protein LOC101850374</fullName>
    </submittedName>
</protein>
<feature type="compositionally biased region" description="Acidic residues" evidence="4">
    <location>
        <begin position="641"/>
        <end position="656"/>
    </location>
</feature>
<comment type="subcellular location">
    <subcellularLocation>
        <location evidence="1">Nucleus</location>
    </subcellularLocation>
</comment>
<evidence type="ECO:0000256" key="3">
    <source>
        <dbReference type="ARBA" id="ARBA00038401"/>
    </source>
</evidence>
<feature type="region of interest" description="Disordered" evidence="4">
    <location>
        <begin position="1"/>
        <end position="43"/>
    </location>
</feature>
<evidence type="ECO:0000256" key="4">
    <source>
        <dbReference type="SAM" id="MobiDB-lite"/>
    </source>
</evidence>
<keyword evidence="2" id="KW-0539">Nucleus</keyword>
<name>A0ABM1AC99_APLCA</name>
<dbReference type="InterPro" id="IPR011989">
    <property type="entry name" value="ARM-like"/>
</dbReference>
<evidence type="ECO:0000313" key="6">
    <source>
        <dbReference type="RefSeq" id="XP_012944957.1"/>
    </source>
</evidence>
<evidence type="ECO:0000313" key="5">
    <source>
        <dbReference type="Proteomes" id="UP000694888"/>
    </source>
</evidence>
<feature type="compositionally biased region" description="Basic and acidic residues" evidence="4">
    <location>
        <begin position="540"/>
        <end position="560"/>
    </location>
</feature>
<feature type="region of interest" description="Disordered" evidence="4">
    <location>
        <begin position="474"/>
        <end position="675"/>
    </location>
</feature>
<sequence>MADGIMNEEPSEVREYLSEEDEKLEDSDSHPLGNPAPPPDVDLEMLRGDRIGDTVYSGKWCIEIVMKLMQSNVVLKDNVATEESSGADDKADVVDMEEDLQNEVGVLWDMTSNEEVCEYLHSVGAIESICHVISNSRCPRATEMCVGMLANVVTHDNMWKILGSDSTLYNSLIPLLANTDQPSLLEVTRFFNTCLSHADHDHCYSCLCQWEGLVTQEITRILSGSTHSELLRQSAELSYNLLYLDTTERHFCASLANSDFVLALVEASREIGYEQVTGGQNHVMDVLYHLTTYTAGALAMENCLEPVSCAVMTYLKALCRDLRLSNDCATITTLLATLDHIYCRHTAIQQAILSSPRMVRYVLKVLVTVYRRLGQYHLISSSHRTTEMSGDRKEEEASSWGEMDDTPKQRAAEDGGSWSERAAGVTSTLRTPEASPVVGRRGKELDVSWSERRVGTPLAEELVQEVWKRPRELKRVSRRKEGRGRDDASGGEVCCADSEMIDGSEEAEGDVSLKRLQPDETTSDNEPGEQKNSVWSGADESARRINYQERFDGGDQRKSEGFSPHPENDEQLLTKNKNDDDRVEKFEDKNDSFETTASVQKLEISNDSSVVGETETTETLPSVVRVTNSSHRDVSSSKFESDDEDNNDGEEDDDNDGERKGDNFEEAAAAKENVTTAREDKYQNLLSAIRELFTDVIASLAQSDVTEAQSTPRREMLKYLDRRCSSTELQALVRCVGAWPGNGQSGGQALGRLLDVCERYKVRRLGTVVGGWVGEDGEGDVTR</sequence>
<dbReference type="PANTHER" id="PTHR23424">
    <property type="entry name" value="SERUM AMYLOID A"/>
    <property type="match status" value="1"/>
</dbReference>
<accession>A0ABM1AC99</accession>
<proteinExistence type="inferred from homology"/>
<feature type="region of interest" description="Disordered" evidence="4">
    <location>
        <begin position="384"/>
        <end position="441"/>
    </location>
</feature>
<dbReference type="Proteomes" id="UP000694888">
    <property type="component" value="Unplaced"/>
</dbReference>
<dbReference type="Gene3D" id="1.25.10.10">
    <property type="entry name" value="Leucine-rich Repeat Variant"/>
    <property type="match status" value="1"/>
</dbReference>
<feature type="compositionally biased region" description="Basic and acidic residues" evidence="4">
    <location>
        <begin position="576"/>
        <end position="592"/>
    </location>
</feature>
<dbReference type="PANTHER" id="PTHR23424:SF23">
    <property type="entry name" value="PROTEIN SAAL1"/>
    <property type="match status" value="1"/>
</dbReference>
<feature type="compositionally biased region" description="Polar residues" evidence="4">
    <location>
        <begin position="593"/>
        <end position="611"/>
    </location>
</feature>
<dbReference type="SUPFAM" id="SSF48371">
    <property type="entry name" value="ARM repeat"/>
    <property type="match status" value="1"/>
</dbReference>
<evidence type="ECO:0000256" key="1">
    <source>
        <dbReference type="ARBA" id="ARBA00004123"/>
    </source>
</evidence>